<feature type="chain" id="PRO_5013944496" description="DUF4136 domain-containing protein" evidence="1">
    <location>
        <begin position="20"/>
        <end position="172"/>
    </location>
</feature>
<evidence type="ECO:0000256" key="1">
    <source>
        <dbReference type="SAM" id="SignalP"/>
    </source>
</evidence>
<organism evidence="2 3">
    <name type="scientific">Caulobacter mirabilis</name>
    <dbReference type="NCBI Taxonomy" id="69666"/>
    <lineage>
        <taxon>Bacteria</taxon>
        <taxon>Pseudomonadati</taxon>
        <taxon>Pseudomonadota</taxon>
        <taxon>Alphaproteobacteria</taxon>
        <taxon>Caulobacterales</taxon>
        <taxon>Caulobacteraceae</taxon>
        <taxon>Caulobacter</taxon>
    </lineage>
</organism>
<protein>
    <recommendedName>
        <fullName evidence="4">DUF4136 domain-containing protein</fullName>
    </recommendedName>
</protein>
<evidence type="ECO:0000313" key="3">
    <source>
        <dbReference type="Proteomes" id="UP000228945"/>
    </source>
</evidence>
<evidence type="ECO:0000313" key="2">
    <source>
        <dbReference type="EMBL" id="ATQ43309.1"/>
    </source>
</evidence>
<proteinExistence type="predicted"/>
<dbReference type="KEGG" id="cmb:CSW64_13215"/>
<feature type="signal peptide" evidence="1">
    <location>
        <begin position="1"/>
        <end position="19"/>
    </location>
</feature>
<gene>
    <name evidence="2" type="ORF">CSW64_13215</name>
</gene>
<evidence type="ECO:0008006" key="4">
    <source>
        <dbReference type="Google" id="ProtNLM"/>
    </source>
</evidence>
<keyword evidence="3" id="KW-1185">Reference proteome</keyword>
<dbReference type="RefSeq" id="WP_099622560.1">
    <property type="nucleotide sequence ID" value="NZ_CP024201.1"/>
</dbReference>
<dbReference type="PROSITE" id="PS51257">
    <property type="entry name" value="PROKAR_LIPOPROTEIN"/>
    <property type="match status" value="1"/>
</dbReference>
<dbReference type="EMBL" id="CP024201">
    <property type="protein sequence ID" value="ATQ43309.1"/>
    <property type="molecule type" value="Genomic_DNA"/>
</dbReference>
<accession>A0A2D2AZ66</accession>
<dbReference type="Proteomes" id="UP000228945">
    <property type="component" value="Chromosome"/>
</dbReference>
<dbReference type="AlphaFoldDB" id="A0A2D2AZ66"/>
<keyword evidence="1" id="KW-0732">Signal</keyword>
<sequence>MTIKLAPLLLLPLLLSACAAGAPKAVATGPGPSPSSDYRVAAATPEAVPLAPLIEARLREMGFQPASEAAKGRYLVELSYGERPTTVGVHDQATPPPTADDPAWRVAPARRQWWKDPDLRACRLTVRISETATGREVYRVETSAKRRKARCAEAAPTLVQAALPAVPLAPAP</sequence>
<reference evidence="2 3" key="1">
    <citation type="submission" date="2017-10" db="EMBL/GenBank/DDBJ databases">
        <title>Genome sequence of Caulobacter mirabilis FWC38.</title>
        <authorList>
            <person name="Fiebig A."/>
            <person name="Crosson S."/>
        </authorList>
    </citation>
    <scope>NUCLEOTIDE SEQUENCE [LARGE SCALE GENOMIC DNA]</scope>
    <source>
        <strain evidence="2 3">FWC 38</strain>
    </source>
</reference>
<name>A0A2D2AZ66_9CAUL</name>